<feature type="compositionally biased region" description="Polar residues" evidence="1">
    <location>
        <begin position="520"/>
        <end position="531"/>
    </location>
</feature>
<feature type="compositionally biased region" description="Acidic residues" evidence="1">
    <location>
        <begin position="1681"/>
        <end position="1702"/>
    </location>
</feature>
<reference evidence="4" key="3">
    <citation type="submission" date="2025-08" db="UniProtKB">
        <authorList>
            <consortium name="RefSeq"/>
        </authorList>
    </citation>
    <scope>IDENTIFICATION</scope>
    <source>
        <tissue evidence="4">Whole organism</tissue>
    </source>
</reference>
<evidence type="ECO:0000313" key="3">
    <source>
        <dbReference type="Proteomes" id="UP000694904"/>
    </source>
</evidence>
<feature type="domain" description="DUF4758" evidence="2">
    <location>
        <begin position="962"/>
        <end position="1001"/>
    </location>
</feature>
<feature type="region of interest" description="Disordered" evidence="1">
    <location>
        <begin position="1759"/>
        <end position="1896"/>
    </location>
</feature>
<accession>A0ABM1PPA5</accession>
<feature type="region of interest" description="Disordered" evidence="1">
    <location>
        <begin position="1534"/>
        <end position="1731"/>
    </location>
</feature>
<feature type="compositionally biased region" description="Polar residues" evidence="1">
    <location>
        <begin position="1569"/>
        <end position="1579"/>
    </location>
</feature>
<feature type="compositionally biased region" description="Polar residues" evidence="1">
    <location>
        <begin position="1864"/>
        <end position="1894"/>
    </location>
</feature>
<sequence>MKPTPILRGTGSEDLTTVLLVNKNGVGRLGDSYGRFLSVRPEIGLLTSTARTFIQEGVTTEYATQVVGTTLNNGRLYAQYLKKSSRVLFEKSPNSMLPSVVTSWVGDSVQSSQTRSYLQSHNDLLNADSPDWQEIDDRLVLEAVGVPLNGNDHEFIGNTDFIMLKSDSQLVSKPVASNSIIKNITDNSDVKFATRSRHMEDNVSNIAADKVLSIGDLPTFTVKNNFEPSGYQINEGQDTQIIADLNANPSEEGRSAKIYHNLGQNVKGDKTYHQPINIPKRQLSTVTYYGFADFTTLVGDSLIVFLPRSPQSSPSLGHVTSIKGMATLRTSDVNLVLTTMTTFIHSSKTAEVAVSPTTIEINASASFSDATEPPRSDMVEISIPKTSELMSEVSKLPTPTLDSITVQKVISDDIGTIESKPMFSLPTDQEILQIYSSLAKAQYQPAHLSLSSSEVIRESGVSRDQIGESNQVHEGATTIFIDDDPFASFVEPTSVKSNHLSITPPRPIATISTEQDETTTEVTSTGDSDTTSLEDEEKSYTLYSQISEDVTKTPPMIKEISSPNEAAEGNCAHITSQVFFTQLPNTDMILSTKNHENDKKELVPFDMQETTKFYCLEPTQIIESPQLEKPTTVLQESVQSSKSFISDAVGTKDALAESQTEATAPTVREESSIDAETATDVLIVAVDNVAESVNVNDNENDDYEGDNVSDEIDLIYKTLYTTYTYLTTFFQGQSTTVSSHTEIITNIVTSTLGNDENPVTINDIQSFSTETQTIDVRITSSPNIQATQTRYMIPDELESLLHFTANDEHSKTKKFDEQNTYLDDTKYTKTFYTTYTYYTTIFADTETDIMSRTEVFTNYVTELGGTTETIVDDIVPSTTPSAFYHGITLSVSEFQSDIPKVEDRKGTEISQNKEEHFTLVTDIRSSSSNGEQQVVGKNHDDDQVSSESNTEEIIPSATFLLQTSFTTFTFYTTMYVSDSTNVVSRLETVTNIATETLQPTKVLVSDEATLPITFFTTFTYWTKLAKDGEITTISREETISNVIEPTSRLALDVELGSSSTSISDLPSISNEGGQKNNNFSNNNLKNIPLNPKLDDKNFINLGTSEVSELTTFYTTYTYYTTSYDANKTVTDSRFETVTNVITPLISAISKTSTTSIEPTMIITQPQPIYISENNYENKNKDIIFYDYKHIIDADGISTLYFTTQVQSTVDNEGIPIEITSSTSSLYIDEVKKSNSPATEQTLESGSSRLYKTGLARLIEGTRIGNSTTTLYQSKVIGTIINNRYAQIIESTSSFIFEKRIPTATIQATSTSDEITTTQMVSLQSLLTEVEGSINTDSIEQSTSTDNIDDNTASLSQQAKKRTFAPVIRPFASRNRPTFAPKQKTLSPSSATIITRSDITPTITATPALKSVSRFSSSRRGPISNAPINTLDGGSTSSSRRLFGRPIKSSTNTAVGAGTSQSGSNFSLASTVFAPSRNRFVSSSRASLVSSSRRLSISSSLRPSSSINFRASALNVGTSRQRIRPASVIGQAYSATTSTLNQHNSDNVDGDEETSTEESTQGNADEEKNNQVSRRNQNSLLRFRRPLGRPSGFTPVPRANLATISPRRNPLTGRVKTSTTTTKTTTTTTARTRPRSFQRPTISSLQARARPQNNLFPPRGLFQQQKDQAQADKDASQNINDTESDSDYDDDDEGEDDDADGEVQNEARRRRSSNKTAATVSSISKLSRRRREADTLNRNKFRFRRPKTVTTEEPILLNSDERTLSTTHPHSVRPKMNSRFGSRYMGTHKPYTSTTAPAIASHRSIRPSRPTSPRTQFTLREQDAPTKSRQSGTSSNFRRQQSSARHTTTISSSTSASRRLKSYSKHNNNMENSGNRATNTARTRKGNTNVSARSRTTMRGRSRIEYNSDSQSTELGSVTITVTHLIPAEVTVPVVNGLVTEYKNIVTAKTSLEVLGPHQYTQILGSNGQLSLYLTREESAINSAGATELTRYLLRDSLTSTVTFTPTTIRGRRTSFSHVLPSTVYSVENLVSTVQPQIASNAPLANILLSQLLLGNINLPSNPLLGAIGQPQLLSPISVVEPSAPVTEYRTHTSTYVTTIYDGKSTILPITFQGKKILTTVFDTTAQTITATEYNVDTIVNTPSHQVVQASSQVAQVNNLLLQQLLLQQQQQQQQQAQMSQVMQTASSQILLSDNLQDLEDGVRFDGGSISARNNIDDIIAIDDQHIHTSKNRKKSRKSNKGQKRNKQQQSKSEEESSVVTLYVSGRRPGEFSTVLSTVYSSYDHLAPSSLHKRHINDQEETISLHNPDDIYAFGESEQVLSYVSPYQLGENSVNSDSDEYGCGTGNGCAWRDRTATLESIIGDVELWYATATKQNVQPIPSNTKEAFKNSNYSNSVNFLV</sequence>
<feature type="compositionally biased region" description="Polar residues" evidence="1">
    <location>
        <begin position="1534"/>
        <end position="1546"/>
    </location>
</feature>
<reference evidence="3" key="1">
    <citation type="journal article" date="1997" name="Nucleic Acids Res.">
        <title>tRNAscan-SE: a program for improved detection of transfer RNA genes in genomic sequence.</title>
        <authorList>
            <person name="Lowe T.M."/>
            <person name="Eddy S.R."/>
        </authorList>
    </citation>
    <scope>NUCLEOTIDE SEQUENCE [LARGE SCALE GENOMIC DNA]</scope>
</reference>
<feature type="compositionally biased region" description="Polar residues" evidence="1">
    <location>
        <begin position="1713"/>
        <end position="1724"/>
    </location>
</feature>
<evidence type="ECO:0000256" key="1">
    <source>
        <dbReference type="SAM" id="MobiDB-lite"/>
    </source>
</evidence>
<feature type="compositionally biased region" description="Basic residues" evidence="1">
    <location>
        <begin position="2227"/>
        <end position="2246"/>
    </location>
</feature>
<feature type="compositionally biased region" description="Low complexity" evidence="1">
    <location>
        <begin position="1615"/>
        <end position="1628"/>
    </location>
</feature>
<evidence type="ECO:0000313" key="4">
    <source>
        <dbReference type="RefSeq" id="XP_017869041.1"/>
    </source>
</evidence>
<dbReference type="PANTHER" id="PTHR39072:SF2">
    <property type="match status" value="1"/>
</dbReference>
<feature type="region of interest" description="Disordered" evidence="1">
    <location>
        <begin position="513"/>
        <end position="535"/>
    </location>
</feature>
<dbReference type="InterPro" id="IPR031866">
    <property type="entry name" value="DUF4758"/>
</dbReference>
<dbReference type="GeneID" id="108617783"/>
<feature type="compositionally biased region" description="Low complexity" evidence="1">
    <location>
        <begin position="1841"/>
        <end position="1856"/>
    </location>
</feature>
<feature type="region of interest" description="Disordered" evidence="1">
    <location>
        <begin position="2226"/>
        <end position="2258"/>
    </location>
</feature>
<feature type="domain" description="DUF4758" evidence="2">
    <location>
        <begin position="718"/>
        <end position="796"/>
    </location>
</feature>
<organism evidence="3 4">
    <name type="scientific">Drosophila arizonae</name>
    <name type="common">Fruit fly</name>
    <dbReference type="NCBI Taxonomy" id="7263"/>
    <lineage>
        <taxon>Eukaryota</taxon>
        <taxon>Metazoa</taxon>
        <taxon>Ecdysozoa</taxon>
        <taxon>Arthropoda</taxon>
        <taxon>Hexapoda</taxon>
        <taxon>Insecta</taxon>
        <taxon>Pterygota</taxon>
        <taxon>Neoptera</taxon>
        <taxon>Endopterygota</taxon>
        <taxon>Diptera</taxon>
        <taxon>Brachycera</taxon>
        <taxon>Muscomorpha</taxon>
        <taxon>Ephydroidea</taxon>
        <taxon>Drosophilidae</taxon>
        <taxon>Drosophila</taxon>
    </lineage>
</organism>
<gene>
    <name evidence="4" type="primary">LOC108617783</name>
</gene>
<feature type="region of interest" description="Disordered" evidence="1">
    <location>
        <begin position="1415"/>
        <end position="1440"/>
    </location>
</feature>
<dbReference type="PANTHER" id="PTHR39072">
    <property type="entry name" value="RE48511P"/>
    <property type="match status" value="1"/>
</dbReference>
<proteinExistence type="predicted"/>
<keyword evidence="3" id="KW-1185">Reference proteome</keyword>
<feature type="region of interest" description="Disordered" evidence="1">
    <location>
        <begin position="924"/>
        <end position="949"/>
    </location>
</feature>
<feature type="compositionally biased region" description="Polar residues" evidence="1">
    <location>
        <begin position="1826"/>
        <end position="1840"/>
    </location>
</feature>
<feature type="domain" description="DUF4758" evidence="2">
    <location>
        <begin position="1109"/>
        <end position="1293"/>
    </location>
</feature>
<feature type="region of interest" description="Disordered" evidence="1">
    <location>
        <begin position="1064"/>
        <end position="1083"/>
    </location>
</feature>
<feature type="compositionally biased region" description="Polar residues" evidence="1">
    <location>
        <begin position="1637"/>
        <end position="1654"/>
    </location>
</feature>
<dbReference type="Proteomes" id="UP000694904">
    <property type="component" value="Chromosome 6"/>
</dbReference>
<dbReference type="RefSeq" id="XP_017869041.1">
    <property type="nucleotide sequence ID" value="XM_018013552.1"/>
</dbReference>
<dbReference type="Pfam" id="PF15950">
    <property type="entry name" value="DUF4758"/>
    <property type="match status" value="3"/>
</dbReference>
<evidence type="ECO:0000259" key="2">
    <source>
        <dbReference type="Pfam" id="PF15950"/>
    </source>
</evidence>
<name>A0ABM1PPA5_DROAR</name>
<protein>
    <submittedName>
        <fullName evidence="4">Mucin-17-like</fullName>
    </submittedName>
</protein>
<feature type="compositionally biased region" description="Polar residues" evidence="1">
    <location>
        <begin position="1425"/>
        <end position="1439"/>
    </location>
</feature>
<reference evidence="3" key="2">
    <citation type="journal article" date="2016" name="G3 (Bethesda)">
        <title>Genome Evolution in Three Species of Cactophilic Drosophila.</title>
        <authorList>
            <person name="Sanchez-Flores A."/>
            <person name="Penazola F."/>
            <person name="Carpinteyro-Ponce J."/>
            <person name="Nazario-Yepiz N."/>
            <person name="Abreu-Goodger C."/>
            <person name="Machado C.A."/>
            <person name="Markow T.A."/>
        </authorList>
    </citation>
    <scope>NUCLEOTIDE SEQUENCE [LARGE SCALE GENOMIC DNA]</scope>
</reference>